<gene>
    <name evidence="2" type="ORF">Q4F19_12475</name>
</gene>
<keyword evidence="3" id="KW-1185">Reference proteome</keyword>
<sequence length="450" mass="48251">MSNRKQAQPRPSVLAFGGALVTLLAAEGAGAQAVPNIGNYTSLTDNFRIGIQATSLTGVTTARSFQQSAIEDVTTYLDPSEIAATVGTQTANFGAINSVFDLRGATALASYAQGSPTLVIRFVNPDGNTVSLRNGTACNFSYTGQTRQGAFNTFDDLTDDEENPAIRDLFRCISRGFARNSPVDPLAGNPGSLQASMVRSALDLTNGDSLVEGGANTSGDPWIVGAAYTTGSAGRFSVGRTDGRIMRGFRLFEGNRALLKFDLPFSYAHANKITSYTAQVGLGLETALIEQRWSVEPRIAYGAVFSRQAGSAGTILQGSVTSRYLIQGIGRGRLVIGNMVGYGATLAPPATNANFNPDLRNWSFRNGLAYELPLKMRMSGRLTSLRASYGYTAFAGDKLRNNHFHEATLSFGLRGREESVRASRDLVRLNFNTTQARGYHSYTAGLGFRF</sequence>
<keyword evidence="1" id="KW-0732">Signal</keyword>
<organism evidence="2 3">
    <name type="scientific">Sphingomonas natans</name>
    <dbReference type="NCBI Taxonomy" id="3063330"/>
    <lineage>
        <taxon>Bacteria</taxon>
        <taxon>Pseudomonadati</taxon>
        <taxon>Pseudomonadota</taxon>
        <taxon>Alphaproteobacteria</taxon>
        <taxon>Sphingomonadales</taxon>
        <taxon>Sphingomonadaceae</taxon>
        <taxon>Sphingomonas</taxon>
    </lineage>
</organism>
<name>A0ABT8YBV9_9SPHN</name>
<proteinExistence type="predicted"/>
<evidence type="ECO:0000313" key="2">
    <source>
        <dbReference type="EMBL" id="MDO6415199.1"/>
    </source>
</evidence>
<reference evidence="2" key="1">
    <citation type="submission" date="2023-07" db="EMBL/GenBank/DDBJ databases">
        <authorList>
            <person name="Kim M."/>
        </authorList>
    </citation>
    <scope>NUCLEOTIDE SEQUENCE</scope>
    <source>
        <strain evidence="2">BIUV-7</strain>
    </source>
</reference>
<dbReference type="EMBL" id="JAUOTP010000005">
    <property type="protein sequence ID" value="MDO6415199.1"/>
    <property type="molecule type" value="Genomic_DNA"/>
</dbReference>
<feature type="chain" id="PRO_5045919280" description="Autotransporter domain-containing protein" evidence="1">
    <location>
        <begin position="34"/>
        <end position="450"/>
    </location>
</feature>
<evidence type="ECO:0000313" key="3">
    <source>
        <dbReference type="Proteomes" id="UP001169764"/>
    </source>
</evidence>
<evidence type="ECO:0008006" key="4">
    <source>
        <dbReference type="Google" id="ProtNLM"/>
    </source>
</evidence>
<feature type="signal peptide" evidence="1">
    <location>
        <begin position="1"/>
        <end position="33"/>
    </location>
</feature>
<comment type="caution">
    <text evidence="2">The sequence shown here is derived from an EMBL/GenBank/DDBJ whole genome shotgun (WGS) entry which is preliminary data.</text>
</comment>
<evidence type="ECO:0000256" key="1">
    <source>
        <dbReference type="SAM" id="SignalP"/>
    </source>
</evidence>
<accession>A0ABT8YBV9</accession>
<dbReference type="Proteomes" id="UP001169764">
    <property type="component" value="Unassembled WGS sequence"/>
</dbReference>
<dbReference type="RefSeq" id="WP_303543048.1">
    <property type="nucleotide sequence ID" value="NZ_JAUOTP010000005.1"/>
</dbReference>
<protein>
    <recommendedName>
        <fullName evidence="4">Autotransporter domain-containing protein</fullName>
    </recommendedName>
</protein>